<evidence type="ECO:0000313" key="2">
    <source>
        <dbReference type="Proteomes" id="UP000574390"/>
    </source>
</evidence>
<dbReference type="AlphaFoldDB" id="A0A7J6TZC7"/>
<evidence type="ECO:0000313" key="1">
    <source>
        <dbReference type="EMBL" id="KAF4750844.1"/>
    </source>
</evidence>
<organism evidence="1 2">
    <name type="scientific">Perkinsus olseni</name>
    <name type="common">Perkinsus atlanticus</name>
    <dbReference type="NCBI Taxonomy" id="32597"/>
    <lineage>
        <taxon>Eukaryota</taxon>
        <taxon>Sar</taxon>
        <taxon>Alveolata</taxon>
        <taxon>Perkinsozoa</taxon>
        <taxon>Perkinsea</taxon>
        <taxon>Perkinsida</taxon>
        <taxon>Perkinsidae</taxon>
        <taxon>Perkinsus</taxon>
    </lineage>
</organism>
<name>A0A7J6TZC7_PEROL</name>
<proteinExistence type="predicted"/>
<comment type="caution">
    <text evidence="1">The sequence shown here is derived from an EMBL/GenBank/DDBJ whole genome shotgun (WGS) entry which is preliminary data.</text>
</comment>
<protein>
    <submittedName>
        <fullName evidence="1">Phosphatidylinositol 4-kinase beta</fullName>
    </submittedName>
</protein>
<gene>
    <name evidence="1" type="primary">PI4KB_3</name>
    <name evidence="1" type="ORF">FOZ62_012378</name>
</gene>
<accession>A0A7J6TZC7</accession>
<dbReference type="GO" id="GO:0016301">
    <property type="term" value="F:kinase activity"/>
    <property type="evidence" value="ECO:0007669"/>
    <property type="project" value="UniProtKB-KW"/>
</dbReference>
<reference evidence="1 2" key="1">
    <citation type="submission" date="2020-04" db="EMBL/GenBank/DDBJ databases">
        <title>Perkinsus olseni comparative genomics.</title>
        <authorList>
            <person name="Bogema D.R."/>
        </authorList>
    </citation>
    <scope>NUCLEOTIDE SEQUENCE [LARGE SCALE GENOMIC DNA]</scope>
    <source>
        <strain evidence="1">ATCC PRA-205</strain>
    </source>
</reference>
<feature type="non-terminal residue" evidence="1">
    <location>
        <position position="1"/>
    </location>
</feature>
<dbReference type="Proteomes" id="UP000574390">
    <property type="component" value="Unassembled WGS sequence"/>
</dbReference>
<sequence>SPGPSSEARLVTVVRESPPEVVNRWLLQIFCALANSAEGGKVLREVYQESGEEAALTLLGLAQIADHDRCATKFLESLTPVVPGGPALSCIDLVRQLGEISTHLATLPFSRRREVLEWRLRKVKLSTGFWLVADGWEDVREIDLSRSFLLNEWSSSAPFHVCLRLKDTPVGHEVPSSGLVGKSADESLYPRSILSLAPRPSRKSVVVGSEAMASGERAARRMTATAERRSAWRGEVSEPSPRAISPGRMVSLVTKAGAMPVVQERLALSMTSWAKARWLECPRGSLERSLGDAVRLYRVICTTSGGVVEAVPNAVSLDALKKAHGDSW</sequence>
<keyword evidence="1" id="KW-0808">Transferase</keyword>
<feature type="non-terminal residue" evidence="1">
    <location>
        <position position="328"/>
    </location>
</feature>
<keyword evidence="1" id="KW-0418">Kinase</keyword>
<dbReference type="EMBL" id="JABANM010003456">
    <property type="protein sequence ID" value="KAF4750844.1"/>
    <property type="molecule type" value="Genomic_DNA"/>
</dbReference>